<organism evidence="5 6">
    <name type="scientific">Channa striata</name>
    <name type="common">Snakehead murrel</name>
    <name type="synonym">Ophicephalus striatus</name>
    <dbReference type="NCBI Taxonomy" id="64152"/>
    <lineage>
        <taxon>Eukaryota</taxon>
        <taxon>Metazoa</taxon>
        <taxon>Chordata</taxon>
        <taxon>Craniata</taxon>
        <taxon>Vertebrata</taxon>
        <taxon>Euteleostomi</taxon>
        <taxon>Actinopterygii</taxon>
        <taxon>Neopterygii</taxon>
        <taxon>Teleostei</taxon>
        <taxon>Neoteleostei</taxon>
        <taxon>Acanthomorphata</taxon>
        <taxon>Anabantaria</taxon>
        <taxon>Anabantiformes</taxon>
        <taxon>Channoidei</taxon>
        <taxon>Channidae</taxon>
        <taxon>Channa</taxon>
    </lineage>
</organism>
<reference evidence="5" key="1">
    <citation type="submission" date="2023-07" db="EMBL/GenBank/DDBJ databases">
        <title>Chromosome-level Genome Assembly of Striped Snakehead (Channa striata).</title>
        <authorList>
            <person name="Liu H."/>
        </authorList>
    </citation>
    <scope>NUCLEOTIDE SEQUENCE</scope>
    <source>
        <strain evidence="5">Gz</strain>
        <tissue evidence="5">Muscle</tissue>
    </source>
</reference>
<feature type="transmembrane region" description="Helical" evidence="2">
    <location>
        <begin position="78"/>
        <end position="109"/>
    </location>
</feature>
<protein>
    <recommendedName>
        <fullName evidence="4">Shisa N-terminal domain-containing protein</fullName>
    </recommendedName>
</protein>
<evidence type="ECO:0000313" key="5">
    <source>
        <dbReference type="EMBL" id="KAK2861915.1"/>
    </source>
</evidence>
<evidence type="ECO:0000256" key="2">
    <source>
        <dbReference type="SAM" id="Phobius"/>
    </source>
</evidence>
<evidence type="ECO:0000256" key="3">
    <source>
        <dbReference type="SAM" id="SignalP"/>
    </source>
</evidence>
<comment type="caution">
    <text evidence="5">The sequence shown here is derived from an EMBL/GenBank/DDBJ whole genome shotgun (WGS) entry which is preliminary data.</text>
</comment>
<evidence type="ECO:0000313" key="6">
    <source>
        <dbReference type="Proteomes" id="UP001187415"/>
    </source>
</evidence>
<keyword evidence="6" id="KW-1185">Reference proteome</keyword>
<proteinExistence type="predicted"/>
<evidence type="ECO:0000256" key="1">
    <source>
        <dbReference type="SAM" id="MobiDB-lite"/>
    </source>
</evidence>
<dbReference type="Proteomes" id="UP001187415">
    <property type="component" value="Unassembled WGS sequence"/>
</dbReference>
<feature type="chain" id="PRO_5041670127" description="Shisa N-terminal domain-containing protein" evidence="3">
    <location>
        <begin position="25"/>
        <end position="216"/>
    </location>
</feature>
<name>A0AA88NPD2_CHASR</name>
<dbReference type="Pfam" id="PF13908">
    <property type="entry name" value="Shisa_N"/>
    <property type="match status" value="1"/>
</dbReference>
<keyword evidence="2" id="KW-1133">Transmembrane helix</keyword>
<dbReference type="EMBL" id="JAUPFM010000001">
    <property type="protein sequence ID" value="KAK2861915.1"/>
    <property type="molecule type" value="Genomic_DNA"/>
</dbReference>
<dbReference type="InterPro" id="IPR053891">
    <property type="entry name" value="Shisa_N"/>
</dbReference>
<sequence length="216" mass="23586">MAGMVPSVLSTVVLCVVLLPAVWGVTYSCSSFLDKDTKQCGSKYCCGNCNNKYCCSEKKYQLTQQQQEQCLARSSPSIALMLGVIFGSIFAITSCVGLVICCVTPCCLIHRKFQERRNQRQQTQRLAAGLAQYQLYPPGYQSVPVQTGFGDPPLPTAPPPSYQEATDPANFPPPFTHGHPMDSFQPPGQSNAPSSHLAEYAQRPYNPSYGTQTYPG</sequence>
<keyword evidence="2" id="KW-0472">Membrane</keyword>
<feature type="compositionally biased region" description="Pro residues" evidence="1">
    <location>
        <begin position="152"/>
        <end position="161"/>
    </location>
</feature>
<dbReference type="AlphaFoldDB" id="A0AA88NPD2"/>
<keyword evidence="2" id="KW-0812">Transmembrane</keyword>
<evidence type="ECO:0000259" key="4">
    <source>
        <dbReference type="Pfam" id="PF13908"/>
    </source>
</evidence>
<feature type="domain" description="Shisa N-terminal" evidence="4">
    <location>
        <begin position="35"/>
        <end position="70"/>
    </location>
</feature>
<accession>A0AA88NPD2</accession>
<keyword evidence="3" id="KW-0732">Signal</keyword>
<gene>
    <name evidence="5" type="ORF">Q5P01_001448</name>
</gene>
<feature type="region of interest" description="Disordered" evidence="1">
    <location>
        <begin position="146"/>
        <end position="216"/>
    </location>
</feature>
<feature type="signal peptide" evidence="3">
    <location>
        <begin position="1"/>
        <end position="24"/>
    </location>
</feature>